<sequence length="67" mass="7362">MLGAVAERTMVGLDNVAKVGQAHSAKLLRDTLEDLKLDESDLELHKEEEEEEEEEAPATPATETKAE</sequence>
<feature type="compositionally biased region" description="Low complexity" evidence="1">
    <location>
        <begin position="57"/>
        <end position="67"/>
    </location>
</feature>
<reference evidence="2 3" key="1">
    <citation type="submission" date="2017-11" db="EMBL/GenBank/DDBJ databases">
        <title>A major lineage of nontailed dsDNA viruses as unrecognized killers of marine bacteria.</title>
        <authorList>
            <person name="Kauffman K.M."/>
            <person name="Hussain F.A."/>
            <person name="Yang J."/>
            <person name="Arevalo P."/>
            <person name="Brown J.M."/>
            <person name="Chang W.K."/>
            <person name="VanInsberghe D."/>
            <person name="Elsherbini J."/>
            <person name="Cutler M.B."/>
            <person name="Kelly L."/>
            <person name="Polz M.F."/>
        </authorList>
    </citation>
    <scope>NUCLEOTIDE SEQUENCE [LARGE SCALE GENOMIC DNA]</scope>
</reference>
<evidence type="ECO:0000256" key="1">
    <source>
        <dbReference type="SAM" id="MobiDB-lite"/>
    </source>
</evidence>
<proteinExistence type="predicted"/>
<feature type="region of interest" description="Disordered" evidence="1">
    <location>
        <begin position="39"/>
        <end position="67"/>
    </location>
</feature>
<feature type="non-terminal residue" evidence="2">
    <location>
        <position position="1"/>
    </location>
</feature>
<evidence type="ECO:0000313" key="2">
    <source>
        <dbReference type="EMBL" id="AUR87244.1"/>
    </source>
</evidence>
<dbReference type="EMBL" id="MG592470">
    <property type="protein sequence ID" value="AUR87244.1"/>
    <property type="molecule type" value="Genomic_DNA"/>
</dbReference>
<name>A0A2I7R0S4_9CAUD</name>
<organism evidence="2 3">
    <name type="scientific">Vibrio phage 1.097.O._10N.286.49.B3</name>
    <dbReference type="NCBI Taxonomy" id="1881383"/>
    <lineage>
        <taxon>Viruses</taxon>
        <taxon>Duplodnaviria</taxon>
        <taxon>Heunggongvirae</taxon>
        <taxon>Uroviricota</taxon>
        <taxon>Caudoviricetes</taxon>
        <taxon>Schitoviridae</taxon>
        <taxon>Pontosvirinae</taxon>
        <taxon>Dorisvirus</taxon>
        <taxon>Dorisvirus 49B3</taxon>
    </lineage>
</organism>
<accession>A0A2I7R0S4</accession>
<protein>
    <submittedName>
        <fullName evidence="2">Coil containing protein</fullName>
    </submittedName>
</protein>
<dbReference type="Proteomes" id="UP000259765">
    <property type="component" value="Segment"/>
</dbReference>
<evidence type="ECO:0000313" key="3">
    <source>
        <dbReference type="Proteomes" id="UP000259765"/>
    </source>
</evidence>
<keyword evidence="3" id="KW-1185">Reference proteome</keyword>
<gene>
    <name evidence="2" type="ORF">NVP1097O_98</name>
</gene>